<gene>
    <name evidence="11" type="primary">pgeF</name>
    <name evidence="11" type="ORF">JHU38_04995</name>
</gene>
<dbReference type="NCBIfam" id="TIGR00726">
    <property type="entry name" value="peptidoglycan editing factor PgeF"/>
    <property type="match status" value="1"/>
</dbReference>
<dbReference type="Pfam" id="PF02578">
    <property type="entry name" value="Cu-oxidase_4"/>
    <property type="match status" value="1"/>
</dbReference>
<evidence type="ECO:0000313" key="12">
    <source>
        <dbReference type="Proteomes" id="UP000664265"/>
    </source>
</evidence>
<comment type="similarity">
    <text evidence="2 10">Belongs to the purine nucleoside phosphorylase YfiH/LACC1 family.</text>
</comment>
<evidence type="ECO:0000256" key="10">
    <source>
        <dbReference type="RuleBase" id="RU361274"/>
    </source>
</evidence>
<dbReference type="Gene3D" id="3.60.140.10">
    <property type="entry name" value="CNF1/YfiH-like putative cysteine hydrolases"/>
    <property type="match status" value="1"/>
</dbReference>
<name>A0ABS3M4N7_9BACT</name>
<evidence type="ECO:0000256" key="8">
    <source>
        <dbReference type="ARBA" id="ARBA00048968"/>
    </source>
</evidence>
<evidence type="ECO:0000256" key="9">
    <source>
        <dbReference type="ARBA" id="ARBA00049893"/>
    </source>
</evidence>
<dbReference type="CDD" id="cd16833">
    <property type="entry name" value="YfiH"/>
    <property type="match status" value="1"/>
</dbReference>
<comment type="catalytic activity">
    <reaction evidence="9">
        <text>S-methyl-5'-thioadenosine + phosphate = 5-(methylsulfanyl)-alpha-D-ribose 1-phosphate + adenine</text>
        <dbReference type="Rhea" id="RHEA:11852"/>
        <dbReference type="ChEBI" id="CHEBI:16708"/>
        <dbReference type="ChEBI" id="CHEBI:17509"/>
        <dbReference type="ChEBI" id="CHEBI:43474"/>
        <dbReference type="ChEBI" id="CHEBI:58533"/>
        <dbReference type="EC" id="2.4.2.28"/>
    </reaction>
    <physiologicalReaction direction="left-to-right" evidence="9">
        <dbReference type="Rhea" id="RHEA:11853"/>
    </physiologicalReaction>
</comment>
<proteinExistence type="inferred from homology"/>
<dbReference type="SUPFAM" id="SSF64438">
    <property type="entry name" value="CNF1/YfiH-like putative cysteine hydrolases"/>
    <property type="match status" value="1"/>
</dbReference>
<organism evidence="11 12">
    <name type="scientific">Prevotella illustrans</name>
    <dbReference type="NCBI Taxonomy" id="2800387"/>
    <lineage>
        <taxon>Bacteria</taxon>
        <taxon>Pseudomonadati</taxon>
        <taxon>Bacteroidota</taxon>
        <taxon>Bacteroidia</taxon>
        <taxon>Bacteroidales</taxon>
        <taxon>Prevotellaceae</taxon>
        <taxon>Prevotella</taxon>
    </lineage>
</organism>
<accession>A0ABS3M4N7</accession>
<evidence type="ECO:0000256" key="2">
    <source>
        <dbReference type="ARBA" id="ARBA00007353"/>
    </source>
</evidence>
<evidence type="ECO:0000256" key="1">
    <source>
        <dbReference type="ARBA" id="ARBA00000553"/>
    </source>
</evidence>
<dbReference type="Proteomes" id="UP000664265">
    <property type="component" value="Unassembled WGS sequence"/>
</dbReference>
<keyword evidence="5" id="KW-0378">Hydrolase</keyword>
<keyword evidence="4" id="KW-0479">Metal-binding</keyword>
<dbReference type="PANTHER" id="PTHR30616:SF2">
    <property type="entry name" value="PURINE NUCLEOSIDE PHOSPHORYLASE LACC1"/>
    <property type="match status" value="1"/>
</dbReference>
<keyword evidence="6" id="KW-0862">Zinc</keyword>
<dbReference type="PANTHER" id="PTHR30616">
    <property type="entry name" value="UNCHARACTERIZED PROTEIN YFIH"/>
    <property type="match status" value="1"/>
</dbReference>
<dbReference type="InterPro" id="IPR011324">
    <property type="entry name" value="Cytotoxic_necrot_fac-like_cat"/>
</dbReference>
<sequence length="259" mass="28433">MNKPVVTSYHMAEEVVAFSTTRKGGVSKGNHGELNLNEFSGDNAQDVLTNRRLMAERLGIAATHLIIPHQVHGTDVRLISNDFFALSEQEKTAFLDKVDGVMTNQKGVCIGVSTADCIPVLLYDTKQHAVAAVHAGWRGTVAKIVCRALSDMHAAFGTNPSDIKAVIGPGISLKNFEVGQEVYDAFAQASFDMNEIATMQEKWHIDLPRCNQLQLTQSGVKEDHIQMSSVCTYDQSNEYFSARKLGIDSGRIYTAIMLK</sequence>
<comment type="catalytic activity">
    <reaction evidence="1">
        <text>inosine + phosphate = alpha-D-ribose 1-phosphate + hypoxanthine</text>
        <dbReference type="Rhea" id="RHEA:27646"/>
        <dbReference type="ChEBI" id="CHEBI:17368"/>
        <dbReference type="ChEBI" id="CHEBI:17596"/>
        <dbReference type="ChEBI" id="CHEBI:43474"/>
        <dbReference type="ChEBI" id="CHEBI:57720"/>
        <dbReference type="EC" id="2.4.2.1"/>
    </reaction>
    <physiologicalReaction direction="left-to-right" evidence="1">
        <dbReference type="Rhea" id="RHEA:27647"/>
    </physiologicalReaction>
</comment>
<evidence type="ECO:0000256" key="4">
    <source>
        <dbReference type="ARBA" id="ARBA00022723"/>
    </source>
</evidence>
<keyword evidence="12" id="KW-1185">Reference proteome</keyword>
<comment type="caution">
    <text evidence="11">The sequence shown here is derived from an EMBL/GenBank/DDBJ whole genome shotgun (WGS) entry which is preliminary data.</text>
</comment>
<dbReference type="EMBL" id="JAERMS010000010">
    <property type="protein sequence ID" value="MBO1363138.1"/>
    <property type="molecule type" value="Genomic_DNA"/>
</dbReference>
<dbReference type="RefSeq" id="WP_107581227.1">
    <property type="nucleotide sequence ID" value="NZ_JAERMS010000010.1"/>
</dbReference>
<dbReference type="InterPro" id="IPR038371">
    <property type="entry name" value="Cu_polyphenol_OxRdtase_sf"/>
</dbReference>
<comment type="catalytic activity">
    <reaction evidence="7">
        <text>adenosine + H2O + H(+) = inosine + NH4(+)</text>
        <dbReference type="Rhea" id="RHEA:24408"/>
        <dbReference type="ChEBI" id="CHEBI:15377"/>
        <dbReference type="ChEBI" id="CHEBI:15378"/>
        <dbReference type="ChEBI" id="CHEBI:16335"/>
        <dbReference type="ChEBI" id="CHEBI:17596"/>
        <dbReference type="ChEBI" id="CHEBI:28938"/>
        <dbReference type="EC" id="3.5.4.4"/>
    </reaction>
    <physiologicalReaction direction="left-to-right" evidence="7">
        <dbReference type="Rhea" id="RHEA:24409"/>
    </physiologicalReaction>
</comment>
<evidence type="ECO:0000313" key="11">
    <source>
        <dbReference type="EMBL" id="MBO1363138.1"/>
    </source>
</evidence>
<evidence type="ECO:0000256" key="5">
    <source>
        <dbReference type="ARBA" id="ARBA00022801"/>
    </source>
</evidence>
<dbReference type="InterPro" id="IPR003730">
    <property type="entry name" value="Cu_polyphenol_OxRdtase"/>
</dbReference>
<reference evidence="11 12" key="1">
    <citation type="submission" date="2021-01" db="EMBL/GenBank/DDBJ databases">
        <title>Prevotella A2931 sp. nov.</title>
        <authorList>
            <person name="Buhl M."/>
            <person name="Oberhettinger P."/>
        </authorList>
    </citation>
    <scope>NUCLEOTIDE SEQUENCE [LARGE SCALE GENOMIC DNA]</scope>
    <source>
        <strain evidence="11 12">A2931</strain>
    </source>
</reference>
<evidence type="ECO:0000256" key="6">
    <source>
        <dbReference type="ARBA" id="ARBA00022833"/>
    </source>
</evidence>
<keyword evidence="3" id="KW-0808">Transferase</keyword>
<comment type="catalytic activity">
    <reaction evidence="8">
        <text>adenosine + phosphate = alpha-D-ribose 1-phosphate + adenine</text>
        <dbReference type="Rhea" id="RHEA:27642"/>
        <dbReference type="ChEBI" id="CHEBI:16335"/>
        <dbReference type="ChEBI" id="CHEBI:16708"/>
        <dbReference type="ChEBI" id="CHEBI:43474"/>
        <dbReference type="ChEBI" id="CHEBI:57720"/>
        <dbReference type="EC" id="2.4.2.1"/>
    </reaction>
    <physiologicalReaction direction="left-to-right" evidence="8">
        <dbReference type="Rhea" id="RHEA:27643"/>
    </physiologicalReaction>
</comment>
<evidence type="ECO:0000256" key="7">
    <source>
        <dbReference type="ARBA" id="ARBA00047989"/>
    </source>
</evidence>
<protein>
    <recommendedName>
        <fullName evidence="10">Purine nucleoside phosphorylase</fullName>
    </recommendedName>
</protein>
<evidence type="ECO:0000256" key="3">
    <source>
        <dbReference type="ARBA" id="ARBA00022679"/>
    </source>
</evidence>